<evidence type="ECO:0000313" key="3">
    <source>
        <dbReference type="Proteomes" id="UP000290567"/>
    </source>
</evidence>
<feature type="transmembrane region" description="Helical" evidence="1">
    <location>
        <begin position="6"/>
        <end position="27"/>
    </location>
</feature>
<gene>
    <name evidence="2" type="ORF">NRIC_29360</name>
</gene>
<dbReference type="Proteomes" id="UP000290567">
    <property type="component" value="Unassembled WGS sequence"/>
</dbReference>
<dbReference type="OrthoDB" id="2186340at2"/>
<proteinExistence type="predicted"/>
<organism evidence="2 3">
    <name type="scientific">Enterococcus florum</name>
    <dbReference type="NCBI Taxonomy" id="2480627"/>
    <lineage>
        <taxon>Bacteria</taxon>
        <taxon>Bacillati</taxon>
        <taxon>Bacillota</taxon>
        <taxon>Bacilli</taxon>
        <taxon>Lactobacillales</taxon>
        <taxon>Enterococcaceae</taxon>
        <taxon>Enterococcus</taxon>
    </lineage>
</organism>
<keyword evidence="1" id="KW-0472">Membrane</keyword>
<keyword evidence="1" id="KW-0812">Transmembrane</keyword>
<dbReference type="EMBL" id="BJCC01000026">
    <property type="protein sequence ID" value="GCF95045.1"/>
    <property type="molecule type" value="Genomic_DNA"/>
</dbReference>
<reference evidence="3" key="1">
    <citation type="submission" date="2019-02" db="EMBL/GenBank/DDBJ databases">
        <title>Draft genome sequence of Enterococcus sp. Gos25-1.</title>
        <authorList>
            <person name="Tanaka N."/>
            <person name="Shiwa Y."/>
            <person name="Fujita N."/>
        </authorList>
    </citation>
    <scope>NUCLEOTIDE SEQUENCE [LARGE SCALE GENOMIC DNA]</scope>
    <source>
        <strain evidence="3">Gos25-1</strain>
    </source>
</reference>
<dbReference type="AlphaFoldDB" id="A0A4P5PAB8"/>
<evidence type="ECO:0000313" key="2">
    <source>
        <dbReference type="EMBL" id="GCF95045.1"/>
    </source>
</evidence>
<accession>A0A4P5PAB8</accession>
<protein>
    <submittedName>
        <fullName evidence="2">Uncharacterized protein</fullName>
    </submittedName>
</protein>
<keyword evidence="1" id="KW-1133">Transmembrane helix</keyword>
<sequence>MKRNEGYILLESLICLVLLTSIVFGYAKTSILLQRQTRAQLSRIEQARVLYIETRRFRLHHQIDPAKRVEISLSDAVYAKNDRGLLIEKK</sequence>
<dbReference type="RefSeq" id="WP_146623446.1">
    <property type="nucleotide sequence ID" value="NZ_BJCC01000026.1"/>
</dbReference>
<evidence type="ECO:0000256" key="1">
    <source>
        <dbReference type="SAM" id="Phobius"/>
    </source>
</evidence>
<keyword evidence="3" id="KW-1185">Reference proteome</keyword>
<name>A0A4P5PAB8_9ENTE</name>
<comment type="caution">
    <text evidence="2">The sequence shown here is derived from an EMBL/GenBank/DDBJ whole genome shotgun (WGS) entry which is preliminary data.</text>
</comment>